<dbReference type="Proteomes" id="UP000008068">
    <property type="component" value="Unassembled WGS sequence"/>
</dbReference>
<keyword evidence="3" id="KW-1185">Reference proteome</keyword>
<accession>G0NIS8</accession>
<sequence>MSSSPPNKFYTPAANKTPEENIADFGAKLDAQIRKEQEARPPVEPVKSSEQKAKTAERKEIIKKLEESTQRIAAVLLARKRQRLVRNQLNIAMRGANKPLPAKRARKDINYFKK</sequence>
<feature type="region of interest" description="Disordered" evidence="1">
    <location>
        <begin position="35"/>
        <end position="55"/>
    </location>
</feature>
<evidence type="ECO:0000313" key="3">
    <source>
        <dbReference type="Proteomes" id="UP000008068"/>
    </source>
</evidence>
<proteinExistence type="predicted"/>
<feature type="region of interest" description="Disordered" evidence="1">
    <location>
        <begin position="1"/>
        <end position="21"/>
    </location>
</feature>
<evidence type="ECO:0000313" key="2">
    <source>
        <dbReference type="EMBL" id="EGT31985.1"/>
    </source>
</evidence>
<organism evidence="3">
    <name type="scientific">Caenorhabditis brenneri</name>
    <name type="common">Nematode worm</name>
    <dbReference type="NCBI Taxonomy" id="135651"/>
    <lineage>
        <taxon>Eukaryota</taxon>
        <taxon>Metazoa</taxon>
        <taxon>Ecdysozoa</taxon>
        <taxon>Nematoda</taxon>
        <taxon>Chromadorea</taxon>
        <taxon>Rhabditida</taxon>
        <taxon>Rhabditina</taxon>
        <taxon>Rhabditomorpha</taxon>
        <taxon>Rhabditoidea</taxon>
        <taxon>Rhabditidae</taxon>
        <taxon>Peloderinae</taxon>
        <taxon>Caenorhabditis</taxon>
    </lineage>
</organism>
<protein>
    <submittedName>
        <fullName evidence="2">Uncharacterized protein</fullName>
    </submittedName>
</protein>
<dbReference type="HOGENOM" id="CLU_131694_0_0_1"/>
<name>G0NIS8_CAEBE</name>
<dbReference type="InParanoid" id="G0NIS8"/>
<gene>
    <name evidence="2" type="ORF">CAEBREN_12812</name>
</gene>
<dbReference type="EMBL" id="GL379892">
    <property type="protein sequence ID" value="EGT31985.1"/>
    <property type="molecule type" value="Genomic_DNA"/>
</dbReference>
<dbReference type="AlphaFoldDB" id="G0NIS8"/>
<evidence type="ECO:0000256" key="1">
    <source>
        <dbReference type="SAM" id="MobiDB-lite"/>
    </source>
</evidence>
<reference evidence="3" key="1">
    <citation type="submission" date="2011-07" db="EMBL/GenBank/DDBJ databases">
        <authorList>
            <consortium name="Caenorhabditis brenneri Sequencing and Analysis Consortium"/>
            <person name="Wilson R.K."/>
        </authorList>
    </citation>
    <scope>NUCLEOTIDE SEQUENCE [LARGE SCALE GENOMIC DNA]</scope>
    <source>
        <strain evidence="3">PB2801</strain>
    </source>
</reference>